<dbReference type="EMBL" id="JAFJYH010000669">
    <property type="protein sequence ID" value="KAG4410556.1"/>
    <property type="molecule type" value="Genomic_DNA"/>
</dbReference>
<organism evidence="2 3">
    <name type="scientific">Cadophora malorum</name>
    <dbReference type="NCBI Taxonomy" id="108018"/>
    <lineage>
        <taxon>Eukaryota</taxon>
        <taxon>Fungi</taxon>
        <taxon>Dikarya</taxon>
        <taxon>Ascomycota</taxon>
        <taxon>Pezizomycotina</taxon>
        <taxon>Leotiomycetes</taxon>
        <taxon>Helotiales</taxon>
        <taxon>Ploettnerulaceae</taxon>
        <taxon>Cadophora</taxon>
    </lineage>
</organism>
<evidence type="ECO:0000313" key="3">
    <source>
        <dbReference type="Proteomes" id="UP000664132"/>
    </source>
</evidence>
<dbReference type="Proteomes" id="UP000664132">
    <property type="component" value="Unassembled WGS sequence"/>
</dbReference>
<comment type="caution">
    <text evidence="2">The sequence shown here is derived from an EMBL/GenBank/DDBJ whole genome shotgun (WGS) entry which is preliminary data.</text>
</comment>
<name>A0A8H7T1J2_9HELO</name>
<proteinExistence type="predicted"/>
<accession>A0A8H7T1J2</accession>
<keyword evidence="3" id="KW-1185">Reference proteome</keyword>
<evidence type="ECO:0000313" key="2">
    <source>
        <dbReference type="EMBL" id="KAG4410556.1"/>
    </source>
</evidence>
<dbReference type="AlphaFoldDB" id="A0A8H7T1J2"/>
<evidence type="ECO:0000256" key="1">
    <source>
        <dbReference type="SAM" id="MobiDB-lite"/>
    </source>
</evidence>
<protein>
    <submittedName>
        <fullName evidence="2">Uncharacterized protein</fullName>
    </submittedName>
</protein>
<sequence length="121" mass="13577">MSQVSKRTIMPPNFKLDTKTSTILTSTREEKAILRRVDSKMDLSDHNDANIPSENPTIINQHIEISSTNMDQFKVPEKDSNKEILEISEMSQLSLPLSLPTHQRPLASQSPSPPSSLHVQT</sequence>
<gene>
    <name evidence="2" type="ORF">IFR04_016307</name>
</gene>
<reference evidence="2" key="1">
    <citation type="submission" date="2021-02" db="EMBL/GenBank/DDBJ databases">
        <title>Genome sequence Cadophora malorum strain M34.</title>
        <authorList>
            <person name="Stefanovic E."/>
            <person name="Vu D."/>
            <person name="Scully C."/>
            <person name="Dijksterhuis J."/>
            <person name="Roader J."/>
            <person name="Houbraken J."/>
        </authorList>
    </citation>
    <scope>NUCLEOTIDE SEQUENCE</scope>
    <source>
        <strain evidence="2">M34</strain>
    </source>
</reference>
<feature type="region of interest" description="Disordered" evidence="1">
    <location>
        <begin position="96"/>
        <end position="121"/>
    </location>
</feature>